<keyword evidence="3" id="KW-1133">Transmembrane helix</keyword>
<evidence type="ECO:0000256" key="4">
    <source>
        <dbReference type="ARBA" id="ARBA00023136"/>
    </source>
</evidence>
<evidence type="ECO:0000313" key="5">
    <source>
        <dbReference type="EMBL" id="BBA95514.1"/>
    </source>
</evidence>
<dbReference type="RefSeq" id="WP_202232034.1">
    <property type="nucleotide sequence ID" value="NZ_AP018365.1"/>
</dbReference>
<sequence>MPSSSPYTLLVLLVAAERLAELVTARRNAAWSRARGGTEHGRGHYPVMVLLHTGLLAGCLLETGWGGRPFVPALGWPMLLTVLAAQALRWWCVRTLGPRWNTRVIVVPGLPLVGGGPYRLMSHPNYLAVVVEGAALPLVHGAWITAIGFTLLDAPLLAVRLRCENAALAAAPGTVPAPAGAAA</sequence>
<keyword evidence="5" id="KW-0489">Methyltransferase</keyword>
<dbReference type="KEGG" id="arev:RVR_404"/>
<dbReference type="InterPro" id="IPR007269">
    <property type="entry name" value="ICMT_MeTrfase"/>
</dbReference>
<evidence type="ECO:0000256" key="1">
    <source>
        <dbReference type="ARBA" id="ARBA00004141"/>
    </source>
</evidence>
<protein>
    <submittedName>
        <fullName evidence="5">Putative methyltransferase</fullName>
    </submittedName>
</protein>
<keyword evidence="5" id="KW-0808">Transferase</keyword>
<dbReference type="GO" id="GO:0004671">
    <property type="term" value="F:protein C-terminal S-isoprenylcysteine carboxyl O-methyltransferase activity"/>
    <property type="evidence" value="ECO:0007669"/>
    <property type="project" value="InterPro"/>
</dbReference>
<dbReference type="Proteomes" id="UP000595703">
    <property type="component" value="Chromosome"/>
</dbReference>
<evidence type="ECO:0000313" key="6">
    <source>
        <dbReference type="Proteomes" id="UP000595703"/>
    </source>
</evidence>
<dbReference type="GO" id="GO:0016020">
    <property type="term" value="C:membrane"/>
    <property type="evidence" value="ECO:0007669"/>
    <property type="project" value="UniProtKB-SubCell"/>
</dbReference>
<dbReference type="EMBL" id="AP018365">
    <property type="protein sequence ID" value="BBA95514.1"/>
    <property type="molecule type" value="Genomic_DNA"/>
</dbReference>
<reference evidence="5 6" key="1">
    <citation type="journal article" date="2010" name="J. Bacteriol.">
        <title>Biochemical characterization of a novel indole prenyltransferase from Streptomyces sp. SN-593.</title>
        <authorList>
            <person name="Takahashi S."/>
            <person name="Takagi H."/>
            <person name="Toyoda A."/>
            <person name="Uramoto M."/>
            <person name="Nogawa T."/>
            <person name="Ueki M."/>
            <person name="Sakaki Y."/>
            <person name="Osada H."/>
        </authorList>
    </citation>
    <scope>NUCLEOTIDE SEQUENCE [LARGE SCALE GENOMIC DNA]</scope>
    <source>
        <strain evidence="5 6">SN-593</strain>
    </source>
</reference>
<dbReference type="Gene3D" id="1.20.120.1630">
    <property type="match status" value="1"/>
</dbReference>
<name>A0A7U3VLG6_9ACTN</name>
<keyword evidence="4" id="KW-0472">Membrane</keyword>
<dbReference type="GO" id="GO:0032259">
    <property type="term" value="P:methylation"/>
    <property type="evidence" value="ECO:0007669"/>
    <property type="project" value="UniProtKB-KW"/>
</dbReference>
<reference evidence="5 6" key="4">
    <citation type="journal article" date="2020" name="Sci. Rep.">
        <title>beta-carboline chemical signals induce reveromycin production through a LuxR family regulator in Streptomyces sp. SN-593.</title>
        <authorList>
            <person name="Panthee S."/>
            <person name="Kito N."/>
            <person name="Hayashi T."/>
            <person name="Shimizu T."/>
            <person name="Ishikawa J."/>
            <person name="Hamamoto H."/>
            <person name="Osada H."/>
            <person name="Takahashi S."/>
        </authorList>
    </citation>
    <scope>NUCLEOTIDE SEQUENCE [LARGE SCALE GENOMIC DNA]</scope>
    <source>
        <strain evidence="5 6">SN-593</strain>
    </source>
</reference>
<reference evidence="5 6" key="3">
    <citation type="journal article" date="2011" name="Nat. Chem. Biol.">
        <title>Reveromycin A biosynthesis uses RevG and RevJ for stereospecific spiroacetal formation.</title>
        <authorList>
            <person name="Takahashi S."/>
            <person name="Toyoda A."/>
            <person name="Sekiyama Y."/>
            <person name="Takagi H."/>
            <person name="Nogawa T."/>
            <person name="Uramoto M."/>
            <person name="Suzuki R."/>
            <person name="Koshino H."/>
            <person name="Kumano T."/>
            <person name="Panthee S."/>
            <person name="Dairi T."/>
            <person name="Ishikawa J."/>
            <person name="Ikeda H."/>
            <person name="Sakaki Y."/>
            <person name="Osada H."/>
        </authorList>
    </citation>
    <scope>NUCLEOTIDE SEQUENCE [LARGE SCALE GENOMIC DNA]</scope>
    <source>
        <strain evidence="5 6">SN-593</strain>
    </source>
</reference>
<dbReference type="Pfam" id="PF04140">
    <property type="entry name" value="ICMT"/>
    <property type="match status" value="1"/>
</dbReference>
<organism evidence="5 6">
    <name type="scientific">Actinacidiphila reveromycinica</name>
    <dbReference type="NCBI Taxonomy" id="659352"/>
    <lineage>
        <taxon>Bacteria</taxon>
        <taxon>Bacillati</taxon>
        <taxon>Actinomycetota</taxon>
        <taxon>Actinomycetes</taxon>
        <taxon>Kitasatosporales</taxon>
        <taxon>Streptomycetaceae</taxon>
        <taxon>Actinacidiphila</taxon>
    </lineage>
</organism>
<comment type="subcellular location">
    <subcellularLocation>
        <location evidence="1">Membrane</location>
        <topology evidence="1">Multi-pass membrane protein</topology>
    </subcellularLocation>
</comment>
<accession>A0A7U3VLG6</accession>
<reference evidence="5 6" key="2">
    <citation type="journal article" date="2011" name="J. Antibiot.">
        <title>Furaquinocins I and J: novel polyketide isoprenoid hybrid compounds from Streptomyces reveromyceticus SN-593.</title>
        <authorList>
            <person name="Panthee S."/>
            <person name="Takahashi S."/>
            <person name="Takagi H."/>
            <person name="Nogawa T."/>
            <person name="Oowada E."/>
            <person name="Uramoto M."/>
            <person name="Osada H."/>
        </authorList>
    </citation>
    <scope>NUCLEOTIDE SEQUENCE [LARGE SCALE GENOMIC DNA]</scope>
    <source>
        <strain evidence="5 6">SN-593</strain>
    </source>
</reference>
<evidence type="ECO:0000256" key="2">
    <source>
        <dbReference type="ARBA" id="ARBA00022692"/>
    </source>
</evidence>
<keyword evidence="6" id="KW-1185">Reference proteome</keyword>
<proteinExistence type="predicted"/>
<evidence type="ECO:0000256" key="3">
    <source>
        <dbReference type="ARBA" id="ARBA00022989"/>
    </source>
</evidence>
<gene>
    <name evidence="5" type="ORF">RVR_404</name>
</gene>
<keyword evidence="2" id="KW-0812">Transmembrane</keyword>
<dbReference type="AlphaFoldDB" id="A0A7U3VLG6"/>